<organism evidence="11 12">
    <name type="scientific">Klebsiella pneumoniae 30684/NJST258_2</name>
    <dbReference type="NCBI Taxonomy" id="1420013"/>
    <lineage>
        <taxon>Bacteria</taxon>
        <taxon>Pseudomonadati</taxon>
        <taxon>Pseudomonadota</taxon>
        <taxon>Gammaproteobacteria</taxon>
        <taxon>Enterobacterales</taxon>
        <taxon>Enterobacteriaceae</taxon>
        <taxon>Klebsiella/Raoultella group</taxon>
        <taxon>Klebsiella</taxon>
        <taxon>Klebsiella pneumoniae complex</taxon>
    </lineage>
</organism>
<sequence>MTGSSIMQCYKAAFILSLLFCPFLASAAGVAIAGTRVIYNEQSHEADITVKNTNPHDPVLIQSWVDDLADNNKSPFIVTPPLFRLDAGDSNDLRVLLTSAQLPNDRESLFTLNIKVIPANTAPAGENILQFAIKNQLKLIYRPAGLPGSALDAAQHLRWRISGNHLQAENASPYYVTITTLTCAGQNQKTPLERSVIAPHSREDYSLPGEACAREVSWRILDDFGAVQTFSAPVSAH</sequence>
<dbReference type="SUPFAM" id="SSF49584">
    <property type="entry name" value="Periplasmic chaperone C-domain"/>
    <property type="match status" value="1"/>
</dbReference>
<dbReference type="InterPro" id="IPR008962">
    <property type="entry name" value="PapD-like_sf"/>
</dbReference>
<dbReference type="AlphaFoldDB" id="W8UKG8"/>
<dbReference type="Pfam" id="PF00345">
    <property type="entry name" value="PapD_N"/>
    <property type="match status" value="1"/>
</dbReference>
<reference evidence="11 12" key="1">
    <citation type="journal article" date="2014" name="Proc. Natl. Acad. Sci. U.S.A.">
        <title>Molecular dissection of the evolution of carbapenem-resistant multilocus sequence type 258 Klebsiella pneumoniae.</title>
        <authorList>
            <person name="Deleo F.R."/>
            <person name="Chen L."/>
            <person name="Porcella S.F."/>
            <person name="Martens C.A."/>
            <person name="Kobayashi S.D."/>
            <person name="Porter A.R."/>
            <person name="Chavda K.D."/>
            <person name="Jacobs M.R."/>
            <person name="Mathema B."/>
            <person name="Olsen R.J."/>
            <person name="Bonomo R.A."/>
            <person name="Musser J.M."/>
            <person name="Kreiswirth B.N."/>
        </authorList>
    </citation>
    <scope>NUCLEOTIDE SEQUENCE [LARGE SCALE GENOMIC DNA]</scope>
    <source>
        <strain evidence="11">30684/NJST258_2</strain>
    </source>
</reference>
<dbReference type="PRINTS" id="PR00969">
    <property type="entry name" value="CHAPERONPILI"/>
</dbReference>
<dbReference type="SUPFAM" id="SSF49354">
    <property type="entry name" value="PapD-like"/>
    <property type="match status" value="1"/>
</dbReference>
<dbReference type="KEGG" id="kps:KPNJ2_02790"/>
<proteinExistence type="inferred from homology"/>
<dbReference type="PROSITE" id="PS00635">
    <property type="entry name" value="PILI_CHAPERONE"/>
    <property type="match status" value="1"/>
</dbReference>
<evidence type="ECO:0000256" key="4">
    <source>
        <dbReference type="ARBA" id="ARBA00022764"/>
    </source>
</evidence>
<dbReference type="InterPro" id="IPR001829">
    <property type="entry name" value="Pili_assmbl_chaperone_bac"/>
</dbReference>
<evidence type="ECO:0000256" key="6">
    <source>
        <dbReference type="ARBA" id="ARBA00023319"/>
    </source>
</evidence>
<evidence type="ECO:0000256" key="2">
    <source>
        <dbReference type="ARBA" id="ARBA00007399"/>
    </source>
</evidence>
<keyword evidence="6" id="KW-0393">Immunoglobulin domain</keyword>
<comment type="subcellular location">
    <subcellularLocation>
        <location evidence="1 7">Periplasm</location>
    </subcellularLocation>
</comment>
<feature type="signal peptide" evidence="8">
    <location>
        <begin position="1"/>
        <end position="27"/>
    </location>
</feature>
<feature type="domain" description="Pili assembly chaperone C-terminal" evidence="10">
    <location>
        <begin position="169"/>
        <end position="228"/>
    </location>
</feature>
<evidence type="ECO:0000256" key="8">
    <source>
        <dbReference type="SAM" id="SignalP"/>
    </source>
</evidence>
<dbReference type="InterPro" id="IPR036316">
    <property type="entry name" value="Pili_assmbl_chap_C_dom_sf"/>
</dbReference>
<comment type="similarity">
    <text evidence="2 7">Belongs to the periplasmic pilus chaperone family.</text>
</comment>
<dbReference type="PANTHER" id="PTHR30251:SF9">
    <property type="entry name" value="CHAPERONE PROTEIN CAF1M"/>
    <property type="match status" value="1"/>
</dbReference>
<dbReference type="GO" id="GO:0071555">
    <property type="term" value="P:cell wall organization"/>
    <property type="evidence" value="ECO:0007669"/>
    <property type="project" value="InterPro"/>
</dbReference>
<evidence type="ECO:0000259" key="9">
    <source>
        <dbReference type="Pfam" id="PF00345"/>
    </source>
</evidence>
<dbReference type="InterPro" id="IPR013783">
    <property type="entry name" value="Ig-like_fold"/>
</dbReference>
<keyword evidence="4" id="KW-0574">Periplasm</keyword>
<dbReference type="InterPro" id="IPR016148">
    <property type="entry name" value="Pili_assmbl_chaperone_C"/>
</dbReference>
<feature type="chain" id="PRO_5004915527" evidence="8">
    <location>
        <begin position="28"/>
        <end position="237"/>
    </location>
</feature>
<evidence type="ECO:0000259" key="10">
    <source>
        <dbReference type="Pfam" id="PF02753"/>
    </source>
</evidence>
<keyword evidence="5 7" id="KW-0143">Chaperone</keyword>
<evidence type="ECO:0000256" key="1">
    <source>
        <dbReference type="ARBA" id="ARBA00004418"/>
    </source>
</evidence>
<feature type="domain" description="Pili assembly chaperone N-terminal" evidence="9">
    <location>
        <begin position="29"/>
        <end position="146"/>
    </location>
</feature>
<dbReference type="InterPro" id="IPR050643">
    <property type="entry name" value="Periplasmic_pilus_chap"/>
</dbReference>
<protein>
    <submittedName>
        <fullName evidence="11">Chaperone protein ecpD</fullName>
    </submittedName>
</protein>
<evidence type="ECO:0000256" key="7">
    <source>
        <dbReference type="RuleBase" id="RU003918"/>
    </source>
</evidence>
<dbReference type="EMBL" id="CP006918">
    <property type="protein sequence ID" value="AHM79570.1"/>
    <property type="molecule type" value="Genomic_DNA"/>
</dbReference>
<dbReference type="InterPro" id="IPR018046">
    <property type="entry name" value="Pili_assmbl_chaperone_CS"/>
</dbReference>
<dbReference type="InterPro" id="IPR016147">
    <property type="entry name" value="Pili_assmbl_chaperone_N"/>
</dbReference>
<accession>W8UKG8</accession>
<dbReference type="Gene3D" id="2.60.40.10">
    <property type="entry name" value="Immunoglobulins"/>
    <property type="match status" value="2"/>
</dbReference>
<dbReference type="Proteomes" id="UP000019586">
    <property type="component" value="Chromosome"/>
</dbReference>
<name>W8UKG8_KLEPN</name>
<evidence type="ECO:0000313" key="12">
    <source>
        <dbReference type="Proteomes" id="UP000019586"/>
    </source>
</evidence>
<evidence type="ECO:0000256" key="5">
    <source>
        <dbReference type="ARBA" id="ARBA00023186"/>
    </source>
</evidence>
<dbReference type="GO" id="GO:0030288">
    <property type="term" value="C:outer membrane-bounded periplasmic space"/>
    <property type="evidence" value="ECO:0007669"/>
    <property type="project" value="InterPro"/>
</dbReference>
<evidence type="ECO:0000313" key="11">
    <source>
        <dbReference type="EMBL" id="AHM79570.1"/>
    </source>
</evidence>
<dbReference type="HOGENOM" id="CLU_070768_2_2_6"/>
<dbReference type="Pfam" id="PF02753">
    <property type="entry name" value="PapD_C"/>
    <property type="match status" value="1"/>
</dbReference>
<gene>
    <name evidence="11" type="ORF">KPNJ2_02790</name>
</gene>
<keyword evidence="3 8" id="KW-0732">Signal</keyword>
<evidence type="ECO:0000256" key="3">
    <source>
        <dbReference type="ARBA" id="ARBA00022729"/>
    </source>
</evidence>
<dbReference type="PANTHER" id="PTHR30251">
    <property type="entry name" value="PILUS ASSEMBLY CHAPERONE"/>
    <property type="match status" value="1"/>
</dbReference>
<dbReference type="PATRIC" id="fig|1420013.3.peg.2626"/>